<feature type="compositionally biased region" description="Basic and acidic residues" evidence="9">
    <location>
        <begin position="1460"/>
        <end position="1477"/>
    </location>
</feature>
<dbReference type="PANTHER" id="PTHR24343">
    <property type="entry name" value="SERINE/THREONINE KINASE"/>
    <property type="match status" value="1"/>
</dbReference>
<dbReference type="OrthoDB" id="4062651at2759"/>
<dbReference type="HOGENOM" id="CLU_248855_0_0_1"/>
<comment type="catalytic activity">
    <reaction evidence="8">
        <text>L-seryl-[protein] + ATP = O-phospho-L-seryl-[protein] + ADP + H(+)</text>
        <dbReference type="Rhea" id="RHEA:17989"/>
        <dbReference type="Rhea" id="RHEA-COMP:9863"/>
        <dbReference type="Rhea" id="RHEA-COMP:11604"/>
        <dbReference type="ChEBI" id="CHEBI:15378"/>
        <dbReference type="ChEBI" id="CHEBI:29999"/>
        <dbReference type="ChEBI" id="CHEBI:30616"/>
        <dbReference type="ChEBI" id="CHEBI:83421"/>
        <dbReference type="ChEBI" id="CHEBI:456216"/>
        <dbReference type="EC" id="2.7.11.1"/>
    </reaction>
</comment>
<evidence type="ECO:0000256" key="7">
    <source>
        <dbReference type="ARBA" id="ARBA00047899"/>
    </source>
</evidence>
<dbReference type="OMA" id="MWWERSA"/>
<feature type="compositionally biased region" description="Acidic residues" evidence="9">
    <location>
        <begin position="1124"/>
        <end position="1135"/>
    </location>
</feature>
<feature type="compositionally biased region" description="Polar residues" evidence="9">
    <location>
        <begin position="366"/>
        <end position="380"/>
    </location>
</feature>
<feature type="compositionally biased region" description="Low complexity" evidence="9">
    <location>
        <begin position="796"/>
        <end position="806"/>
    </location>
</feature>
<dbReference type="STRING" id="1037660.A0A066W170"/>
<dbReference type="Proteomes" id="UP000027361">
    <property type="component" value="Unassembled WGS sequence"/>
</dbReference>
<keyword evidence="2" id="KW-0723">Serine/threonine-protein kinase</keyword>
<feature type="region of interest" description="Disordered" evidence="9">
    <location>
        <begin position="755"/>
        <end position="775"/>
    </location>
</feature>
<feature type="domain" description="Protein kinase" evidence="10">
    <location>
        <begin position="508"/>
        <end position="1178"/>
    </location>
</feature>
<proteinExistence type="predicted"/>
<feature type="region of interest" description="Disordered" evidence="9">
    <location>
        <begin position="86"/>
        <end position="117"/>
    </location>
</feature>
<dbReference type="EMBL" id="JMSN01000050">
    <property type="protein sequence ID" value="KDN44540.1"/>
    <property type="molecule type" value="Genomic_DNA"/>
</dbReference>
<keyword evidence="12" id="KW-1185">Reference proteome</keyword>
<dbReference type="InterPro" id="IPR000719">
    <property type="entry name" value="Prot_kinase_dom"/>
</dbReference>
<feature type="compositionally biased region" description="Low complexity" evidence="9">
    <location>
        <begin position="755"/>
        <end position="764"/>
    </location>
</feature>
<feature type="compositionally biased region" description="Low complexity" evidence="9">
    <location>
        <begin position="1253"/>
        <end position="1271"/>
    </location>
</feature>
<feature type="region of interest" description="Disordered" evidence="9">
    <location>
        <begin position="1116"/>
        <end position="1140"/>
    </location>
</feature>
<dbReference type="GO" id="GO:0005524">
    <property type="term" value="F:ATP binding"/>
    <property type="evidence" value="ECO:0007669"/>
    <property type="project" value="UniProtKB-KW"/>
</dbReference>
<evidence type="ECO:0000256" key="4">
    <source>
        <dbReference type="ARBA" id="ARBA00022741"/>
    </source>
</evidence>
<gene>
    <name evidence="11" type="ORF">K437DRAFT_256967</name>
</gene>
<protein>
    <recommendedName>
        <fullName evidence="1">non-specific serine/threonine protein kinase</fullName>
        <ecNumber evidence="1">2.7.11.1</ecNumber>
    </recommendedName>
</protein>
<accession>A0A066W170</accession>
<keyword evidence="3" id="KW-0808">Transferase</keyword>
<keyword evidence="4" id="KW-0547">Nucleotide-binding</keyword>
<dbReference type="SUPFAM" id="SSF56112">
    <property type="entry name" value="Protein kinase-like (PK-like)"/>
    <property type="match status" value="1"/>
</dbReference>
<evidence type="ECO:0000259" key="10">
    <source>
        <dbReference type="PROSITE" id="PS50011"/>
    </source>
</evidence>
<feature type="region of interest" description="Disordered" evidence="9">
    <location>
        <begin position="529"/>
        <end position="568"/>
    </location>
</feature>
<dbReference type="RefSeq" id="XP_013242814.1">
    <property type="nucleotide sequence ID" value="XM_013387360.1"/>
</dbReference>
<dbReference type="Pfam" id="PF00069">
    <property type="entry name" value="Pkinase"/>
    <property type="match status" value="1"/>
</dbReference>
<dbReference type="InParanoid" id="A0A066W170"/>
<evidence type="ECO:0000256" key="1">
    <source>
        <dbReference type="ARBA" id="ARBA00012513"/>
    </source>
</evidence>
<feature type="compositionally biased region" description="Low complexity" evidence="9">
    <location>
        <begin position="1213"/>
        <end position="1223"/>
    </location>
</feature>
<comment type="catalytic activity">
    <reaction evidence="7">
        <text>L-threonyl-[protein] + ATP = O-phospho-L-threonyl-[protein] + ADP + H(+)</text>
        <dbReference type="Rhea" id="RHEA:46608"/>
        <dbReference type="Rhea" id="RHEA-COMP:11060"/>
        <dbReference type="Rhea" id="RHEA-COMP:11605"/>
        <dbReference type="ChEBI" id="CHEBI:15378"/>
        <dbReference type="ChEBI" id="CHEBI:30013"/>
        <dbReference type="ChEBI" id="CHEBI:30616"/>
        <dbReference type="ChEBI" id="CHEBI:61977"/>
        <dbReference type="ChEBI" id="CHEBI:456216"/>
        <dbReference type="EC" id="2.7.11.1"/>
    </reaction>
</comment>
<dbReference type="GO" id="GO:0004674">
    <property type="term" value="F:protein serine/threonine kinase activity"/>
    <property type="evidence" value="ECO:0007669"/>
    <property type="project" value="UniProtKB-KW"/>
</dbReference>
<feature type="region of interest" description="Disordered" evidence="9">
    <location>
        <begin position="868"/>
        <end position="887"/>
    </location>
</feature>
<evidence type="ECO:0000256" key="8">
    <source>
        <dbReference type="ARBA" id="ARBA00048679"/>
    </source>
</evidence>
<feature type="region of interest" description="Disordered" evidence="9">
    <location>
        <begin position="305"/>
        <end position="334"/>
    </location>
</feature>
<comment type="caution">
    <text evidence="11">The sequence shown here is derived from an EMBL/GenBank/DDBJ whole genome shotgun (WGS) entry which is preliminary data.</text>
</comment>
<dbReference type="GeneID" id="25264571"/>
<evidence type="ECO:0000313" key="12">
    <source>
        <dbReference type="Proteomes" id="UP000027361"/>
    </source>
</evidence>
<feature type="compositionally biased region" description="Low complexity" evidence="9">
    <location>
        <begin position="1373"/>
        <end position="1385"/>
    </location>
</feature>
<feature type="compositionally biased region" description="Polar residues" evidence="9">
    <location>
        <begin position="538"/>
        <end position="547"/>
    </location>
</feature>
<evidence type="ECO:0000256" key="9">
    <source>
        <dbReference type="SAM" id="MobiDB-lite"/>
    </source>
</evidence>
<feature type="region of interest" description="Disordered" evidence="9">
    <location>
        <begin position="1200"/>
        <end position="1289"/>
    </location>
</feature>
<feature type="compositionally biased region" description="Low complexity" evidence="9">
    <location>
        <begin position="91"/>
        <end position="117"/>
    </location>
</feature>
<sequence>MQTEQRALPSSALKLDDLIGSAAAATAAAVAPATAALRPIDTHTSCAVATCSHTKAQHVARQAENTSAPEQAAGQQQVEEEEIISPLFDPSGLSSSISSGDTRARGNSGSSISSSVGNTVGWGSLDLNSVTAKRLGIASPYATSPTRRPLTIHEAGDVMGTEKNQEEQCQAIDHRRGRRRRSSVILGASLPSAQQQQQSLQPLQQEDAEAGMWWARRDPAVQQQTALSSITPAGGSPAAGAGVITSTATASAGGSSSERTISPAAEFLSAFSRVYSVVGSPTSDRSLASSAIAESPPSMLVAAAAPVTVSPSRRESQPSAGTMPSSAAAAAPAPGAAAGAGAGYQGFGTVGSELLNSRRTVNANIRTRNVALSQSPTPLSASKGGTHRRVYSSNLELLASAGTYDVGAVSDIGAGASVRTAPSFKPRSALSLSPTLQQRFAVAHALGLGSGNGQSNSYGPYSQERERGRTFNGMPNASLAPHAYSSSSTPWTQMPDDEGARVGPGGRYLLGKVFAFGGFSTVREAFDLQDETEDRTRAQGSHPQWQPAQEEARDGPTAPDGEGESMAVAPPVEASAPRRRVAVKLIYSDSSSNFGIGGTSKHAKVMGLDKGQILKEMELWRDLPIHKNILPLIWHERIVLSRGEREEEADADTDATRCVSGPAEATAVDLLVMPLCDRGSLLEFVRSEGKPAIVGHKAGLAISRTATIQSATDSDKSGPITSSSSLAPIVQGEVAASSTPSSLLKGGGLHRAVSLSTHLPSSSSRAGLPPLSTGTSSLQAVLGTSSLASTLTSPIASAGPSSASGSLTHTGSFRRASSRQSTVRSRGVPIVTARSVMRQLASGLHVLHEVAGVLHADLKLENVLGHSRVPRKTDNGDSQGQLAGASDDTDDVQWRIADFGLAVRCEVGMDDADRVRGKVVPQGGSLAYTAPELLRGETLKASVEGGDGCAGMNTPSPFATDMWAVGCMLYALVSGKLPFADPFEPRLQNKIIKADWDMPVRLKRRGQASGMLSSSSSMLLSQKDRSQSFVAPPHSPTNSLGRALSLGNRFTSTNRHVSHAFRGSRFGDFSGAGFSVGAGDDSIDRSFDLSQSLSSLAPQGTATNDIFVGSAPASSTAIDHEPIDSDEDAESDSDATIDQAWNGTSKQRLLLRKALRGLLQPDPAKRWDVRTLLECEWLRGEGGDEAVECEPVQPLVFEKRKPIQERGRSRVPSQTRQSSLSRSRPAKGRSSTESGMHSALSTPPVAADGEHPAAPSAWVRASSVAATARSRSVGRRPPSAATSGDISPLSPEWSRLIIEQTRLGSPGPAHGRRPLRASTSRESLHFKGFLPKSGSSSPMLSMTDVESHPSSAAAAAAAGQRNGGSSPVEIQPRSLSRSRGSRSGSAQRIAHENLLAGGGGESWAGSPMTTGVVVHHEHIARRSTSRSRTRAPDILASILDHDRAHGVYASMHHYGGGSGYRERTIEEDSRDDERRDEEQGEEKEEEDRGRARSRGMR</sequence>
<feature type="region of interest" description="Disordered" evidence="9">
    <location>
        <begin position="156"/>
        <end position="181"/>
    </location>
</feature>
<name>A0A066W170_TILAU</name>
<feature type="region of interest" description="Disordered" evidence="9">
    <location>
        <begin position="796"/>
        <end position="826"/>
    </location>
</feature>
<feature type="compositionally biased region" description="Polar residues" evidence="9">
    <location>
        <begin position="1229"/>
        <end position="1241"/>
    </location>
</feature>
<dbReference type="PROSITE" id="PS50011">
    <property type="entry name" value="PROTEIN_KINASE_DOM"/>
    <property type="match status" value="1"/>
</dbReference>
<dbReference type="Gene3D" id="1.10.510.10">
    <property type="entry name" value="Transferase(Phosphotransferase) domain 1"/>
    <property type="match status" value="1"/>
</dbReference>
<reference evidence="11 12" key="1">
    <citation type="submission" date="2014-05" db="EMBL/GenBank/DDBJ databases">
        <title>Draft genome sequence of a rare smut relative, Tilletiaria anomala UBC 951.</title>
        <authorList>
            <consortium name="DOE Joint Genome Institute"/>
            <person name="Toome M."/>
            <person name="Kuo A."/>
            <person name="Henrissat B."/>
            <person name="Lipzen A."/>
            <person name="Tritt A."/>
            <person name="Yoshinaga Y."/>
            <person name="Zane M."/>
            <person name="Barry K."/>
            <person name="Grigoriev I.V."/>
            <person name="Spatafora J.W."/>
            <person name="Aimea M.C."/>
        </authorList>
    </citation>
    <scope>NUCLEOTIDE SEQUENCE [LARGE SCALE GENOMIC DNA]</scope>
    <source>
        <strain evidence="11 12">UBC 951</strain>
    </source>
</reference>
<dbReference type="EC" id="2.7.11.1" evidence="1"/>
<evidence type="ECO:0000256" key="6">
    <source>
        <dbReference type="ARBA" id="ARBA00022840"/>
    </source>
</evidence>
<keyword evidence="5 11" id="KW-0418">Kinase</keyword>
<evidence type="ECO:0000313" key="11">
    <source>
        <dbReference type="EMBL" id="KDN44540.1"/>
    </source>
</evidence>
<evidence type="ECO:0000256" key="2">
    <source>
        <dbReference type="ARBA" id="ARBA00022527"/>
    </source>
</evidence>
<dbReference type="InterPro" id="IPR011009">
    <property type="entry name" value="Kinase-like_dom_sf"/>
</dbReference>
<feature type="region of interest" description="Disordered" evidence="9">
    <location>
        <begin position="1451"/>
        <end position="1497"/>
    </location>
</feature>
<keyword evidence="6" id="KW-0067">ATP-binding</keyword>
<feature type="region of interest" description="Disordered" evidence="9">
    <location>
        <begin position="366"/>
        <end position="386"/>
    </location>
</feature>
<organism evidence="11 12">
    <name type="scientific">Tilletiaria anomala (strain ATCC 24038 / CBS 436.72 / UBC 951)</name>
    <dbReference type="NCBI Taxonomy" id="1037660"/>
    <lineage>
        <taxon>Eukaryota</taxon>
        <taxon>Fungi</taxon>
        <taxon>Dikarya</taxon>
        <taxon>Basidiomycota</taxon>
        <taxon>Ustilaginomycotina</taxon>
        <taxon>Exobasidiomycetes</taxon>
        <taxon>Georgefischeriales</taxon>
        <taxon>Tilletiariaceae</taxon>
        <taxon>Tilletiaria</taxon>
    </lineage>
</organism>
<feature type="compositionally biased region" description="Low complexity" evidence="9">
    <location>
        <begin position="68"/>
        <end position="77"/>
    </location>
</feature>
<dbReference type="SMART" id="SM00220">
    <property type="entry name" value="S_TKc"/>
    <property type="match status" value="1"/>
</dbReference>
<feature type="region of interest" description="Disordered" evidence="9">
    <location>
        <begin position="60"/>
        <end position="79"/>
    </location>
</feature>
<evidence type="ECO:0000256" key="5">
    <source>
        <dbReference type="ARBA" id="ARBA00022777"/>
    </source>
</evidence>
<evidence type="ECO:0000256" key="3">
    <source>
        <dbReference type="ARBA" id="ARBA00022679"/>
    </source>
</evidence>
<feature type="region of interest" description="Disordered" evidence="9">
    <location>
        <begin position="1301"/>
        <end position="1387"/>
    </location>
</feature>